<reference evidence="3 4" key="1">
    <citation type="submission" date="2021-01" db="EMBL/GenBank/DDBJ databases">
        <title>Draft Genome Sequence and Polyhydroxyalkanoate Biosynthetic Potential of Jeongeupia naejangsanensis Type Strain DSM 24253.</title>
        <authorList>
            <person name="Turrini P."/>
            <person name="Artuso I."/>
            <person name="Lugli G.A."/>
            <person name="Frangipani E."/>
            <person name="Ventura M."/>
            <person name="Visca P."/>
        </authorList>
    </citation>
    <scope>NUCLEOTIDE SEQUENCE [LARGE SCALE GENOMIC DNA]</scope>
    <source>
        <strain evidence="3 4">DSM 24253</strain>
    </source>
</reference>
<dbReference type="Pfam" id="PF16036">
    <property type="entry name" value="Chalcone_3"/>
    <property type="match status" value="1"/>
</dbReference>
<keyword evidence="1" id="KW-0732">Signal</keyword>
<evidence type="ECO:0000313" key="3">
    <source>
        <dbReference type="EMBL" id="MBM3117261.1"/>
    </source>
</evidence>
<dbReference type="InterPro" id="IPR016087">
    <property type="entry name" value="Chalcone_isomerase"/>
</dbReference>
<dbReference type="EMBL" id="JAESND010000009">
    <property type="protein sequence ID" value="MBM3117261.1"/>
    <property type="molecule type" value="Genomic_DNA"/>
</dbReference>
<dbReference type="RefSeq" id="WP_203539486.1">
    <property type="nucleotide sequence ID" value="NZ_JAESND010000009.1"/>
</dbReference>
<dbReference type="Proteomes" id="UP000809431">
    <property type="component" value="Unassembled WGS sequence"/>
</dbReference>
<dbReference type="GO" id="GO:0016853">
    <property type="term" value="F:isomerase activity"/>
    <property type="evidence" value="ECO:0007669"/>
    <property type="project" value="UniProtKB-KW"/>
</dbReference>
<evidence type="ECO:0000313" key="4">
    <source>
        <dbReference type="Proteomes" id="UP000809431"/>
    </source>
</evidence>
<proteinExistence type="predicted"/>
<evidence type="ECO:0000259" key="2">
    <source>
        <dbReference type="Pfam" id="PF16036"/>
    </source>
</evidence>
<protein>
    <submittedName>
        <fullName evidence="3">Chalcone isomerase family protein</fullName>
    </submittedName>
</protein>
<name>A0ABS2BQM9_9NEIS</name>
<keyword evidence="4" id="KW-1185">Reference proteome</keyword>
<keyword evidence="3" id="KW-0413">Isomerase</keyword>
<sequence length="171" mass="19086">MKTALLLVLALLGPAAAAQSWREALPQAALQGQGDFTWLGWRVYTARLWSAGPLRDDGTPFALQLTYHRSISRSRLVDTSLDEMQRLAARPVDAATLGRWRSQLEQAFIDVAPGDELTGVYLPGYGCRFYARDRRLAGIADPEFARAFFRIWLAPDSRDAGLRRQLLGLQP</sequence>
<feature type="signal peptide" evidence="1">
    <location>
        <begin position="1"/>
        <end position="17"/>
    </location>
</feature>
<comment type="caution">
    <text evidence="3">The sequence shown here is derived from an EMBL/GenBank/DDBJ whole genome shotgun (WGS) entry which is preliminary data.</text>
</comment>
<feature type="domain" description="Chalcone isomerase" evidence="2">
    <location>
        <begin position="58"/>
        <end position="168"/>
    </location>
</feature>
<feature type="chain" id="PRO_5046424332" evidence="1">
    <location>
        <begin position="18"/>
        <end position="171"/>
    </location>
</feature>
<evidence type="ECO:0000256" key="1">
    <source>
        <dbReference type="SAM" id="SignalP"/>
    </source>
</evidence>
<accession>A0ABS2BQM9</accession>
<gene>
    <name evidence="3" type="ORF">JMJ54_15610</name>
</gene>
<organism evidence="3 4">
    <name type="scientific">Jeongeupia naejangsanensis</name>
    <dbReference type="NCBI Taxonomy" id="613195"/>
    <lineage>
        <taxon>Bacteria</taxon>
        <taxon>Pseudomonadati</taxon>
        <taxon>Pseudomonadota</taxon>
        <taxon>Betaproteobacteria</taxon>
        <taxon>Neisseriales</taxon>
        <taxon>Chitinibacteraceae</taxon>
        <taxon>Jeongeupia</taxon>
    </lineage>
</organism>